<reference evidence="2 3" key="1">
    <citation type="submission" date="2021-04" db="EMBL/GenBank/DDBJ databases">
        <authorList>
            <person name="De Guttry C."/>
            <person name="Zahm M."/>
            <person name="Klopp C."/>
            <person name="Cabau C."/>
            <person name="Louis A."/>
            <person name="Berthelot C."/>
            <person name="Parey E."/>
            <person name="Roest Crollius H."/>
            <person name="Montfort J."/>
            <person name="Robinson-Rechavi M."/>
            <person name="Bucao C."/>
            <person name="Bouchez O."/>
            <person name="Gislard M."/>
            <person name="Lluch J."/>
            <person name="Milhes M."/>
            <person name="Lampietro C."/>
            <person name="Lopez Roques C."/>
            <person name="Donnadieu C."/>
            <person name="Braasch I."/>
            <person name="Desvignes T."/>
            <person name="Postlethwait J."/>
            <person name="Bobe J."/>
            <person name="Wedekind C."/>
            <person name="Guiguen Y."/>
        </authorList>
    </citation>
    <scope>NUCLEOTIDE SEQUENCE [LARGE SCALE GENOMIC DNA]</scope>
    <source>
        <strain evidence="2">Cs_M1</strain>
        <tissue evidence="2">Blood</tissue>
    </source>
</reference>
<organism evidence="2 3">
    <name type="scientific">Coregonus suidteri</name>
    <dbReference type="NCBI Taxonomy" id="861788"/>
    <lineage>
        <taxon>Eukaryota</taxon>
        <taxon>Metazoa</taxon>
        <taxon>Chordata</taxon>
        <taxon>Craniata</taxon>
        <taxon>Vertebrata</taxon>
        <taxon>Euteleostomi</taxon>
        <taxon>Actinopterygii</taxon>
        <taxon>Neopterygii</taxon>
        <taxon>Teleostei</taxon>
        <taxon>Protacanthopterygii</taxon>
        <taxon>Salmoniformes</taxon>
        <taxon>Salmonidae</taxon>
        <taxon>Coregoninae</taxon>
        <taxon>Coregonus</taxon>
    </lineage>
</organism>
<keyword evidence="1" id="KW-1133">Transmembrane helix</keyword>
<keyword evidence="1" id="KW-0472">Membrane</keyword>
<evidence type="ECO:0000313" key="3">
    <source>
        <dbReference type="Proteomes" id="UP001356427"/>
    </source>
</evidence>
<gene>
    <name evidence="2" type="ORF">J4Q44_G00358890</name>
</gene>
<dbReference type="AlphaFoldDB" id="A0AAN8KMB5"/>
<evidence type="ECO:0000256" key="1">
    <source>
        <dbReference type="SAM" id="Phobius"/>
    </source>
</evidence>
<dbReference type="Proteomes" id="UP001356427">
    <property type="component" value="Unassembled WGS sequence"/>
</dbReference>
<feature type="transmembrane region" description="Helical" evidence="1">
    <location>
        <begin position="60"/>
        <end position="79"/>
    </location>
</feature>
<sequence length="119" mass="13465">MFRCVCSYRLRSANGAAAGPLIGQQGVLLLKEGQCADVYKVDFTNRVSEALKEKRVNQAYLAWTGWMPLVLWGMMAYQYQGVGIKVKILSNWPSSRGSRDLLNKVSHKAAEWKLEGIWR</sequence>
<proteinExistence type="predicted"/>
<evidence type="ECO:0000313" key="2">
    <source>
        <dbReference type="EMBL" id="KAK6293563.1"/>
    </source>
</evidence>
<keyword evidence="1" id="KW-0812">Transmembrane</keyword>
<keyword evidence="3" id="KW-1185">Reference proteome</keyword>
<accession>A0AAN8KMB5</accession>
<protein>
    <submittedName>
        <fullName evidence="2">Uncharacterized protein</fullName>
    </submittedName>
</protein>
<comment type="caution">
    <text evidence="2">The sequence shown here is derived from an EMBL/GenBank/DDBJ whole genome shotgun (WGS) entry which is preliminary data.</text>
</comment>
<dbReference type="EMBL" id="JAGTTL010000036">
    <property type="protein sequence ID" value="KAK6293563.1"/>
    <property type="molecule type" value="Genomic_DNA"/>
</dbReference>
<name>A0AAN8KMB5_9TELE</name>